<comment type="caution">
    <text evidence="1">The sequence shown here is derived from an EMBL/GenBank/DDBJ whole genome shotgun (WGS) entry which is preliminary data.</text>
</comment>
<reference evidence="1" key="1">
    <citation type="submission" date="2021-06" db="EMBL/GenBank/DDBJ databases">
        <authorList>
            <person name="Kallberg Y."/>
            <person name="Tangrot J."/>
            <person name="Rosling A."/>
        </authorList>
    </citation>
    <scope>NUCLEOTIDE SEQUENCE</scope>
    <source>
        <strain evidence="1">IL203A</strain>
    </source>
</reference>
<gene>
    <name evidence="1" type="ORF">DHETER_LOCUS1084</name>
</gene>
<evidence type="ECO:0000313" key="1">
    <source>
        <dbReference type="EMBL" id="CAG8456444.1"/>
    </source>
</evidence>
<evidence type="ECO:0000313" key="2">
    <source>
        <dbReference type="Proteomes" id="UP000789702"/>
    </source>
</evidence>
<accession>A0ACA9K8G8</accession>
<proteinExistence type="predicted"/>
<keyword evidence="2" id="KW-1185">Reference proteome</keyword>
<name>A0ACA9K8G8_9GLOM</name>
<dbReference type="Proteomes" id="UP000789702">
    <property type="component" value="Unassembled WGS sequence"/>
</dbReference>
<protein>
    <submittedName>
        <fullName evidence="1">5232_t:CDS:1</fullName>
    </submittedName>
</protein>
<dbReference type="EMBL" id="CAJVPU010000613">
    <property type="protein sequence ID" value="CAG8456444.1"/>
    <property type="molecule type" value="Genomic_DNA"/>
</dbReference>
<organism evidence="1 2">
    <name type="scientific">Dentiscutata heterogama</name>
    <dbReference type="NCBI Taxonomy" id="1316150"/>
    <lineage>
        <taxon>Eukaryota</taxon>
        <taxon>Fungi</taxon>
        <taxon>Fungi incertae sedis</taxon>
        <taxon>Mucoromycota</taxon>
        <taxon>Glomeromycotina</taxon>
        <taxon>Glomeromycetes</taxon>
        <taxon>Diversisporales</taxon>
        <taxon>Gigasporaceae</taxon>
        <taxon>Dentiscutata</taxon>
    </lineage>
</organism>
<sequence>MGRKQHRLTDLFIILDEKANKSNKFAVCKFCIKGSTYEEAYKNRITNTQRECRRHLISCQYFIAEYPSEIMRNKVLNPTLTNKDPQESESESESEQSFGNENNSNKRARLIASDQLGLNITLDGYFQKPLSSKQKEKLEQLLLKATVSCGWAFTWVDNPEIKELFYYINPTIKLPNRQTLSEIYEAKKNFIQTQTAMHATLSNDDHESNNMESEDEIGFIKRQEDISSINDWKEAVNEWNSLIEEEGMEAISEDEEAISELNEEEDAISELNEELAEPDIDNHPAVASSAKWKLETLFDKNNLKHPPYIKLLTE</sequence>